<dbReference type="GO" id="GO:0004846">
    <property type="term" value="F:urate oxidase activity"/>
    <property type="evidence" value="ECO:0007669"/>
    <property type="project" value="UniProtKB-EC"/>
</dbReference>
<organism evidence="10 11">
    <name type="scientific">Modestobacter versicolor</name>
    <dbReference type="NCBI Taxonomy" id="429133"/>
    <lineage>
        <taxon>Bacteria</taxon>
        <taxon>Bacillati</taxon>
        <taxon>Actinomycetota</taxon>
        <taxon>Actinomycetes</taxon>
        <taxon>Geodermatophilales</taxon>
        <taxon>Geodermatophilaceae</taxon>
        <taxon>Modestobacter</taxon>
    </lineage>
</organism>
<reference evidence="9 12" key="2">
    <citation type="submission" date="2020-08" db="EMBL/GenBank/DDBJ databases">
        <title>Sequencing the genomes of 1000 actinobacteria strains.</title>
        <authorList>
            <person name="Klenk H.-P."/>
        </authorList>
    </citation>
    <scope>NUCLEOTIDE SEQUENCE [LARGE SCALE GENOMIC DNA]</scope>
    <source>
        <strain evidence="9 12">DSM 16678</strain>
    </source>
</reference>
<dbReference type="Proteomes" id="UP000247602">
    <property type="component" value="Unassembled WGS sequence"/>
</dbReference>
<feature type="binding site" evidence="7">
    <location>
        <position position="217"/>
    </location>
    <ligand>
        <name>5-hydroxyisourate</name>
        <dbReference type="ChEBI" id="CHEBI:18072"/>
    </ligand>
</feature>
<feature type="binding site" evidence="7">
    <location>
        <position position="243"/>
    </location>
    <ligand>
        <name>urate</name>
        <dbReference type="ChEBI" id="CHEBI:17775"/>
    </ligand>
</feature>
<dbReference type="PANTHER" id="PTHR42874">
    <property type="entry name" value="URICASE"/>
    <property type="match status" value="1"/>
</dbReference>
<feature type="binding site" evidence="7">
    <location>
        <position position="157"/>
    </location>
    <ligand>
        <name>urate</name>
        <dbReference type="ChEBI" id="CHEBI:17775"/>
    </ligand>
</feature>
<dbReference type="PRINTS" id="PR00093">
    <property type="entry name" value="URICASE"/>
</dbReference>
<evidence type="ECO:0000256" key="2">
    <source>
        <dbReference type="ARBA" id="ARBA00009760"/>
    </source>
</evidence>
<dbReference type="EMBL" id="QKNV01000033">
    <property type="protein sequence ID" value="PZA22425.1"/>
    <property type="molecule type" value="Genomic_DNA"/>
</dbReference>
<evidence type="ECO:0000256" key="7">
    <source>
        <dbReference type="PIRSR" id="PIRSR000241-2"/>
    </source>
</evidence>
<dbReference type="InterPro" id="IPR002042">
    <property type="entry name" value="Uricase"/>
</dbReference>
<gene>
    <name evidence="10" type="primary">pucL</name>
    <name evidence="10" type="ORF">DMO24_05185</name>
    <name evidence="9" type="ORF">FHX36_002983</name>
</gene>
<feature type="binding site" evidence="7">
    <location>
        <position position="243"/>
    </location>
    <ligand>
        <name>5-hydroxyisourate</name>
        <dbReference type="ChEBI" id="CHEBI:18072"/>
    </ligand>
</feature>
<dbReference type="SUPFAM" id="SSF55620">
    <property type="entry name" value="Tetrahydrobiopterin biosynthesis enzymes-like"/>
    <property type="match status" value="2"/>
</dbReference>
<evidence type="ECO:0000313" key="11">
    <source>
        <dbReference type="Proteomes" id="UP000247602"/>
    </source>
</evidence>
<feature type="binding site" evidence="7">
    <location>
        <position position="217"/>
    </location>
    <ligand>
        <name>urate</name>
        <dbReference type="ChEBI" id="CHEBI:17775"/>
    </ligand>
</feature>
<feature type="binding site" evidence="7">
    <location>
        <position position="157"/>
    </location>
    <ligand>
        <name>5-hydroxyisourate</name>
        <dbReference type="ChEBI" id="CHEBI:18072"/>
    </ligand>
</feature>
<dbReference type="PANTHER" id="PTHR42874:SF1">
    <property type="entry name" value="URICASE"/>
    <property type="match status" value="1"/>
</dbReference>
<feature type="binding site" evidence="7">
    <location>
        <position position="58"/>
    </location>
    <ligand>
        <name>urate</name>
        <dbReference type="ChEBI" id="CHEBI:17775"/>
    </ligand>
</feature>
<dbReference type="UniPathway" id="UPA00394">
    <property type="reaction ID" value="UER00650"/>
</dbReference>
<keyword evidence="11" id="KW-1185">Reference proteome</keyword>
<feature type="binding site" evidence="7">
    <location>
        <position position="57"/>
    </location>
    <ligand>
        <name>urate</name>
        <dbReference type="ChEBI" id="CHEBI:17775"/>
    </ligand>
</feature>
<dbReference type="GO" id="GO:0019628">
    <property type="term" value="P:urate catabolic process"/>
    <property type="evidence" value="ECO:0007669"/>
    <property type="project" value="UniProtKB-UniPathway"/>
</dbReference>
<name>A0A323VCJ0_9ACTN</name>
<evidence type="ECO:0000256" key="1">
    <source>
        <dbReference type="ARBA" id="ARBA00004831"/>
    </source>
</evidence>
<dbReference type="Pfam" id="PF01014">
    <property type="entry name" value="Uricase"/>
    <property type="match status" value="2"/>
</dbReference>
<comment type="pathway">
    <text evidence="1 5">Purine metabolism; urate degradation; (S)-allantoin from urate: step 1/3.</text>
</comment>
<dbReference type="AlphaFoldDB" id="A0A323VCJ0"/>
<evidence type="ECO:0000256" key="4">
    <source>
        <dbReference type="ARBA" id="ARBA00023002"/>
    </source>
</evidence>
<dbReference type="PIRSF" id="PIRSF000241">
    <property type="entry name" value="Urate_oxidase"/>
    <property type="match status" value="1"/>
</dbReference>
<dbReference type="InterPro" id="IPR019842">
    <property type="entry name" value="Uricase_CS"/>
</dbReference>
<keyword evidence="4 5" id="KW-0560">Oxidoreductase</keyword>
<evidence type="ECO:0000313" key="12">
    <source>
        <dbReference type="Proteomes" id="UP000580718"/>
    </source>
</evidence>
<comment type="caution">
    <text evidence="10">The sequence shown here is derived from an EMBL/GenBank/DDBJ whole genome shotgun (WGS) entry which is preliminary data.</text>
</comment>
<feature type="binding site" evidence="7">
    <location>
        <position position="57"/>
    </location>
    <ligand>
        <name>5-hydroxyisourate</name>
        <dbReference type="ChEBI" id="CHEBI:18072"/>
    </ligand>
</feature>
<accession>A0A323VCJ0</accession>
<feature type="binding site" evidence="7">
    <location>
        <position position="243"/>
    </location>
    <ligand>
        <name>O2</name>
        <dbReference type="ChEBI" id="CHEBI:15379"/>
    </ligand>
</feature>
<feature type="active site" description="Charge relay system" evidence="6">
    <location>
        <position position="245"/>
    </location>
</feature>
<evidence type="ECO:0000256" key="5">
    <source>
        <dbReference type="PIRNR" id="PIRNR000241"/>
    </source>
</evidence>
<dbReference type="GO" id="GO:0006144">
    <property type="term" value="P:purine nucleobase metabolic process"/>
    <property type="evidence" value="ECO:0007669"/>
    <property type="project" value="UniProtKB-KW"/>
</dbReference>
<feature type="binding site" evidence="7">
    <location>
        <position position="174"/>
    </location>
    <ligand>
        <name>5-hydroxyisourate</name>
        <dbReference type="ChEBI" id="CHEBI:18072"/>
    </ligand>
</feature>
<comment type="function">
    <text evidence="5 8">Catalyzes the oxidation of uric acid to 5-hydroxyisourate, which is further processed to form (S)-allantoin.</text>
</comment>
<dbReference type="NCBIfam" id="TIGR03383">
    <property type="entry name" value="urate_oxi"/>
    <property type="match status" value="1"/>
</dbReference>
<feature type="active site" description="Charge relay system" evidence="6">
    <location>
        <position position="12"/>
    </location>
</feature>
<evidence type="ECO:0000256" key="6">
    <source>
        <dbReference type="PIRSR" id="PIRSR000241-1"/>
    </source>
</evidence>
<dbReference type="OrthoDB" id="9809009at2"/>
<dbReference type="PROSITE" id="PS00366">
    <property type="entry name" value="URICASE"/>
    <property type="match status" value="1"/>
</dbReference>
<feature type="binding site" evidence="7">
    <location>
        <position position="57"/>
    </location>
    <ligand>
        <name>O2</name>
        <dbReference type="ChEBI" id="CHEBI:15379"/>
    </ligand>
</feature>
<evidence type="ECO:0000313" key="9">
    <source>
        <dbReference type="EMBL" id="MBB3677248.1"/>
    </source>
</evidence>
<dbReference type="Proteomes" id="UP000580718">
    <property type="component" value="Unassembled WGS sequence"/>
</dbReference>
<dbReference type="EMBL" id="JACIBU010000001">
    <property type="protein sequence ID" value="MBB3677248.1"/>
    <property type="molecule type" value="Genomic_DNA"/>
</dbReference>
<dbReference type="RefSeq" id="WP_110551277.1">
    <property type="nucleotide sequence ID" value="NZ_JACIBU010000001.1"/>
</dbReference>
<feature type="active site" description="Charge relay system" evidence="6">
    <location>
        <position position="57"/>
    </location>
</feature>
<keyword evidence="3 5" id="KW-0659">Purine metabolism</keyword>
<feature type="binding site" evidence="7">
    <location>
        <position position="174"/>
    </location>
    <ligand>
        <name>urate</name>
        <dbReference type="ChEBI" id="CHEBI:17775"/>
    </ligand>
</feature>
<protein>
    <recommendedName>
        <fullName evidence="5 8">Uricase</fullName>
        <ecNumber evidence="5 8">1.7.3.3</ecNumber>
    </recommendedName>
    <alternativeName>
        <fullName evidence="5">Urate oxidase</fullName>
    </alternativeName>
</protein>
<evidence type="ECO:0000256" key="8">
    <source>
        <dbReference type="RuleBase" id="RU004455"/>
    </source>
</evidence>
<evidence type="ECO:0000313" key="10">
    <source>
        <dbReference type="EMBL" id="PZA22425.1"/>
    </source>
</evidence>
<sequence length="301" mass="32511">MAIVLGPNQYGKAEVRVVAVDRSTPRHALVDLNVSSALRGDFAAAHTAGDNAHVLTTDAQKNTVFAFARDGIGSPEEFGIRLARHFAGSYAWVSGARVAIESYGWDRITVGGAPHDHAFSRNGGEVRTAVVTVDGDDVHVLAGLTDLVVLKSTGSEFWGFPRDRYTTLPETDDRILATAVTARWRYTGTDVDWNGTYDSIRTTLLETFAGTHSLALQQTLYAMGEAVLERHADVAEVRFSMPNKHHFLQDLSAFGLDNALDGPGAVVYHADDRPYGLIEGTVLRDDVPASPAAWLGTPGFC</sequence>
<comment type="catalytic activity">
    <reaction evidence="5 8">
        <text>urate + O2 + H2O = 5-hydroxyisourate + H2O2</text>
        <dbReference type="Rhea" id="RHEA:21368"/>
        <dbReference type="ChEBI" id="CHEBI:15377"/>
        <dbReference type="ChEBI" id="CHEBI:15379"/>
        <dbReference type="ChEBI" id="CHEBI:16240"/>
        <dbReference type="ChEBI" id="CHEBI:17775"/>
        <dbReference type="ChEBI" id="CHEBI:18072"/>
        <dbReference type="EC" id="1.7.3.3"/>
    </reaction>
</comment>
<proteinExistence type="inferred from homology"/>
<comment type="similarity">
    <text evidence="2 5 8">Belongs to the uricase family.</text>
</comment>
<dbReference type="Gene3D" id="3.10.270.10">
    <property type="entry name" value="Urate Oxidase"/>
    <property type="match status" value="1"/>
</dbReference>
<evidence type="ECO:0000256" key="3">
    <source>
        <dbReference type="ARBA" id="ARBA00022631"/>
    </source>
</evidence>
<reference evidence="10 11" key="1">
    <citation type="submission" date="2018-06" db="EMBL/GenBank/DDBJ databases">
        <title>Draft genome sequence of Modestobacter versicolor CP153-2.</title>
        <authorList>
            <person name="Gundlapally S.R."/>
        </authorList>
    </citation>
    <scope>NUCLEOTIDE SEQUENCE [LARGE SCALE GENOMIC DNA]</scope>
    <source>
        <strain evidence="10 11">CP153-2</strain>
    </source>
</reference>
<dbReference type="EC" id="1.7.3.3" evidence="5 8"/>